<dbReference type="PROSITE" id="PS50928">
    <property type="entry name" value="ABC_TM1"/>
    <property type="match status" value="1"/>
</dbReference>
<feature type="transmembrane region" description="Helical" evidence="6">
    <location>
        <begin position="179"/>
        <end position="204"/>
    </location>
</feature>
<dbReference type="GO" id="GO:0005886">
    <property type="term" value="C:plasma membrane"/>
    <property type="evidence" value="ECO:0007669"/>
    <property type="project" value="UniProtKB-SubCell"/>
</dbReference>
<feature type="transmembrane region" description="Helical" evidence="6">
    <location>
        <begin position="48"/>
        <end position="75"/>
    </location>
</feature>
<evidence type="ECO:0000313" key="9">
    <source>
        <dbReference type="Proteomes" id="UP000449906"/>
    </source>
</evidence>
<evidence type="ECO:0000256" key="2">
    <source>
        <dbReference type="ARBA" id="ARBA00022448"/>
    </source>
</evidence>
<feature type="transmembrane region" description="Helical" evidence="6">
    <location>
        <begin position="20"/>
        <end position="41"/>
    </location>
</feature>
<feature type="transmembrane region" description="Helical" evidence="6">
    <location>
        <begin position="130"/>
        <end position="159"/>
    </location>
</feature>
<reference evidence="8 9" key="1">
    <citation type="submission" date="2019-09" db="EMBL/GenBank/DDBJ databases">
        <title>Pimelobacter sp. isolated from Paulinella.</title>
        <authorList>
            <person name="Jeong S.E."/>
        </authorList>
    </citation>
    <scope>NUCLEOTIDE SEQUENCE [LARGE SCALE GENOMIC DNA]</scope>
    <source>
        <strain evidence="8 9">Pch-N</strain>
    </source>
</reference>
<protein>
    <submittedName>
        <fullName evidence="8">ABC transporter permease subunit</fullName>
    </submittedName>
</protein>
<comment type="similarity">
    <text evidence="6">Belongs to the binding-protein-dependent transport system permease family.</text>
</comment>
<organism evidence="8 9">
    <name type="scientific">Nocardioides simplex</name>
    <name type="common">Arthrobacter simplex</name>
    <dbReference type="NCBI Taxonomy" id="2045"/>
    <lineage>
        <taxon>Bacteria</taxon>
        <taxon>Bacillati</taxon>
        <taxon>Actinomycetota</taxon>
        <taxon>Actinomycetes</taxon>
        <taxon>Propionibacteriales</taxon>
        <taxon>Nocardioidaceae</taxon>
        <taxon>Pimelobacter</taxon>
    </lineage>
</organism>
<dbReference type="EMBL" id="WBVM01000002">
    <property type="protein sequence ID" value="KAB2808971.1"/>
    <property type="molecule type" value="Genomic_DNA"/>
</dbReference>
<proteinExistence type="inferred from homology"/>
<evidence type="ECO:0000259" key="7">
    <source>
        <dbReference type="PROSITE" id="PS50928"/>
    </source>
</evidence>
<dbReference type="PANTHER" id="PTHR30177:SF4">
    <property type="entry name" value="OSMOPROTECTANT IMPORT PERMEASE PROTEIN OSMW"/>
    <property type="match status" value="1"/>
</dbReference>
<keyword evidence="5 6" id="KW-0472">Membrane</keyword>
<dbReference type="Proteomes" id="UP000449906">
    <property type="component" value="Unassembled WGS sequence"/>
</dbReference>
<dbReference type="Pfam" id="PF00528">
    <property type="entry name" value="BPD_transp_1"/>
    <property type="match status" value="1"/>
</dbReference>
<evidence type="ECO:0000256" key="4">
    <source>
        <dbReference type="ARBA" id="ARBA00022989"/>
    </source>
</evidence>
<comment type="caution">
    <text evidence="8">The sequence shown here is derived from an EMBL/GenBank/DDBJ whole genome shotgun (WGS) entry which is preliminary data.</text>
</comment>
<dbReference type="PANTHER" id="PTHR30177">
    <property type="entry name" value="GLYCINE BETAINE/L-PROLINE TRANSPORT SYSTEM PERMEASE PROTEIN PROW"/>
    <property type="match status" value="1"/>
</dbReference>
<dbReference type="RefSeq" id="WP_151581178.1">
    <property type="nucleotide sequence ID" value="NZ_WBVM01000002.1"/>
</dbReference>
<evidence type="ECO:0000256" key="5">
    <source>
        <dbReference type="ARBA" id="ARBA00023136"/>
    </source>
</evidence>
<evidence type="ECO:0000256" key="3">
    <source>
        <dbReference type="ARBA" id="ARBA00022692"/>
    </source>
</evidence>
<comment type="subcellular location">
    <subcellularLocation>
        <location evidence="6">Cell membrane</location>
        <topology evidence="6">Multi-pass membrane protein</topology>
    </subcellularLocation>
    <subcellularLocation>
        <location evidence="1">Membrane</location>
        <topology evidence="1">Multi-pass membrane protein</topology>
    </subcellularLocation>
</comment>
<evidence type="ECO:0000256" key="1">
    <source>
        <dbReference type="ARBA" id="ARBA00004141"/>
    </source>
</evidence>
<feature type="domain" description="ABC transmembrane type-1" evidence="7">
    <location>
        <begin position="15"/>
        <end position="199"/>
    </location>
</feature>
<dbReference type="AlphaFoldDB" id="A0A7J5DUK0"/>
<keyword evidence="4 6" id="KW-1133">Transmembrane helix</keyword>
<dbReference type="GO" id="GO:0055085">
    <property type="term" value="P:transmembrane transport"/>
    <property type="evidence" value="ECO:0007669"/>
    <property type="project" value="InterPro"/>
</dbReference>
<evidence type="ECO:0000256" key="6">
    <source>
        <dbReference type="RuleBase" id="RU363032"/>
    </source>
</evidence>
<keyword evidence="2 6" id="KW-0813">Transport</keyword>
<gene>
    <name evidence="8" type="ORF">F9L07_18050</name>
</gene>
<dbReference type="Gene3D" id="1.10.3720.10">
    <property type="entry name" value="MetI-like"/>
    <property type="match status" value="1"/>
</dbReference>
<evidence type="ECO:0000313" key="8">
    <source>
        <dbReference type="EMBL" id="KAB2808971.1"/>
    </source>
</evidence>
<accession>A0A7J5DUK0</accession>
<name>A0A7J5DUK0_NOCSI</name>
<dbReference type="InterPro" id="IPR051204">
    <property type="entry name" value="ABC_transp_perm/SBD"/>
</dbReference>
<dbReference type="InterPro" id="IPR035906">
    <property type="entry name" value="MetI-like_sf"/>
</dbReference>
<dbReference type="InterPro" id="IPR000515">
    <property type="entry name" value="MetI-like"/>
</dbReference>
<dbReference type="SUPFAM" id="SSF161098">
    <property type="entry name" value="MetI-like"/>
    <property type="match status" value="1"/>
</dbReference>
<dbReference type="GO" id="GO:0031460">
    <property type="term" value="P:glycine betaine transport"/>
    <property type="evidence" value="ECO:0007669"/>
    <property type="project" value="TreeGrafter"/>
</dbReference>
<keyword evidence="3 6" id="KW-0812">Transmembrane</keyword>
<feature type="transmembrane region" description="Helical" evidence="6">
    <location>
        <begin position="81"/>
        <end position="103"/>
    </location>
</feature>
<dbReference type="CDD" id="cd06261">
    <property type="entry name" value="TM_PBP2"/>
    <property type="match status" value="1"/>
</dbReference>
<sequence>MTWLDTNRAYVLDMLVQHVRLAVPAIAISVLVAIVLGRIAWRWPRAGTVVLGIASLLYSVPALPLLIVIPVLLGIPLRSGLTLVVALAVYGTALLAGTAADAFRSVDPRVREAAEAMGYSRAGLFWKVDLPLAVPVLLSGIRVITVSTVSLVTIGALVGIPSLGNLLTDGFQRDIRAEIVVGVLGTMLLAIALDVLLVVAGALLTPWRERRPRRARATTASAVPAVEGAA</sequence>